<evidence type="ECO:0000313" key="1">
    <source>
        <dbReference type="EMBL" id="MBD0382380.1"/>
    </source>
</evidence>
<proteinExistence type="predicted"/>
<protein>
    <submittedName>
        <fullName evidence="1">DUF192 domain-containing protein</fullName>
    </submittedName>
</protein>
<reference evidence="1" key="1">
    <citation type="submission" date="2020-09" db="EMBL/GenBank/DDBJ databases">
        <title>Draft Genome Sequence of Paenibacillus sp. WST5.</title>
        <authorList>
            <person name="Bao Z."/>
        </authorList>
    </citation>
    <scope>NUCLEOTIDE SEQUENCE</scope>
    <source>
        <strain evidence="1">WST5</strain>
    </source>
</reference>
<keyword evidence="2" id="KW-1185">Reference proteome</keyword>
<dbReference type="Pfam" id="PF02643">
    <property type="entry name" value="DUF192"/>
    <property type="match status" value="1"/>
</dbReference>
<name>A0A926KR19_9BACL</name>
<sequence length="113" mass="12497">MKLVNLNTGEILAEQVTEARTFVRRLKGLMFTKALPQAACLHIEPCRSIHTFFMNYAIDVLHLDRNHTIVGIESRVVPGRIGANIKNTASVVELPAGSIAQTRTQIGQAVQFQ</sequence>
<dbReference type="Proteomes" id="UP000650466">
    <property type="component" value="Unassembled WGS sequence"/>
</dbReference>
<dbReference type="EMBL" id="JACVVD010000007">
    <property type="protein sequence ID" value="MBD0382380.1"/>
    <property type="molecule type" value="Genomic_DNA"/>
</dbReference>
<organism evidence="1 2">
    <name type="scientific">Paenibacillus sedimenti</name>
    <dbReference type="NCBI Taxonomy" id="2770274"/>
    <lineage>
        <taxon>Bacteria</taxon>
        <taxon>Bacillati</taxon>
        <taxon>Bacillota</taxon>
        <taxon>Bacilli</taxon>
        <taxon>Bacillales</taxon>
        <taxon>Paenibacillaceae</taxon>
        <taxon>Paenibacillus</taxon>
    </lineage>
</organism>
<dbReference type="AlphaFoldDB" id="A0A926KR19"/>
<comment type="caution">
    <text evidence="1">The sequence shown here is derived from an EMBL/GenBank/DDBJ whole genome shotgun (WGS) entry which is preliminary data.</text>
</comment>
<dbReference type="InterPro" id="IPR038695">
    <property type="entry name" value="Saro_0823-like_sf"/>
</dbReference>
<accession>A0A926KR19</accession>
<dbReference type="Gene3D" id="2.60.120.1140">
    <property type="entry name" value="Protein of unknown function DUF192"/>
    <property type="match status" value="1"/>
</dbReference>
<gene>
    <name evidence="1" type="ORF">ICC18_19875</name>
</gene>
<dbReference type="InterPro" id="IPR003795">
    <property type="entry name" value="DUF192"/>
</dbReference>
<evidence type="ECO:0000313" key="2">
    <source>
        <dbReference type="Proteomes" id="UP000650466"/>
    </source>
</evidence>